<evidence type="ECO:0000256" key="1">
    <source>
        <dbReference type="SAM" id="MobiDB-lite"/>
    </source>
</evidence>
<feature type="region of interest" description="Disordered" evidence="1">
    <location>
        <begin position="14"/>
        <end position="104"/>
    </location>
</feature>
<reference evidence="2" key="1">
    <citation type="submission" date="2021-02" db="EMBL/GenBank/DDBJ databases">
        <authorList>
            <person name="Nowell W R."/>
        </authorList>
    </citation>
    <scope>NUCLEOTIDE SEQUENCE</scope>
</reference>
<sequence length="167" mass="17998">MELAFGKVVDVNGGNGEWLGKAYDIPHTPTPGSTSRDITTPREDTDRSGGGTTPTTPTPSIKSSQDRSPLGCLHAASGNLPRLPEDSSQSIKTPVVTPKPKIHDDIPTSEIPNIRDMTKINGVIAKNQYLHLNIDSCLGSMKNMAFWGQNPMVIIYLGLGLYISNNK</sequence>
<protein>
    <submittedName>
        <fullName evidence="2">Uncharacterized protein</fullName>
    </submittedName>
</protein>
<name>A0A819GFT7_9BILA</name>
<dbReference type="AlphaFoldDB" id="A0A819GFT7"/>
<gene>
    <name evidence="2" type="ORF">UXM345_LOCUS9482</name>
</gene>
<evidence type="ECO:0000313" key="3">
    <source>
        <dbReference type="Proteomes" id="UP000663842"/>
    </source>
</evidence>
<accession>A0A819GFT7</accession>
<evidence type="ECO:0000313" key="2">
    <source>
        <dbReference type="EMBL" id="CAF3881236.1"/>
    </source>
</evidence>
<dbReference type="Proteomes" id="UP000663842">
    <property type="component" value="Unassembled WGS sequence"/>
</dbReference>
<proteinExistence type="predicted"/>
<dbReference type="EMBL" id="CAJOBF010000868">
    <property type="protein sequence ID" value="CAF3881236.1"/>
    <property type="molecule type" value="Genomic_DNA"/>
</dbReference>
<comment type="caution">
    <text evidence="2">The sequence shown here is derived from an EMBL/GenBank/DDBJ whole genome shotgun (WGS) entry which is preliminary data.</text>
</comment>
<organism evidence="2 3">
    <name type="scientific">Rotaria magnacalcarata</name>
    <dbReference type="NCBI Taxonomy" id="392030"/>
    <lineage>
        <taxon>Eukaryota</taxon>
        <taxon>Metazoa</taxon>
        <taxon>Spiralia</taxon>
        <taxon>Gnathifera</taxon>
        <taxon>Rotifera</taxon>
        <taxon>Eurotatoria</taxon>
        <taxon>Bdelloidea</taxon>
        <taxon>Philodinida</taxon>
        <taxon>Philodinidae</taxon>
        <taxon>Rotaria</taxon>
    </lineage>
</organism>